<name>A0ABS7Y6B9_9BURK</name>
<gene>
    <name evidence="5" type="ORF">LE190_04715</name>
</gene>
<dbReference type="PROSITE" id="PS50949">
    <property type="entry name" value="HTH_GNTR"/>
    <property type="match status" value="1"/>
</dbReference>
<keyword evidence="6" id="KW-1185">Reference proteome</keyword>
<protein>
    <submittedName>
        <fullName evidence="5">GntR family transcriptional regulator</fullName>
    </submittedName>
</protein>
<accession>A0ABS7Y6B9</accession>
<dbReference type="InterPro" id="IPR008920">
    <property type="entry name" value="TF_FadR/GntR_C"/>
</dbReference>
<feature type="domain" description="HTH gntR-type" evidence="4">
    <location>
        <begin position="5"/>
        <end position="73"/>
    </location>
</feature>
<dbReference type="SMART" id="SM00895">
    <property type="entry name" value="FCD"/>
    <property type="match status" value="1"/>
</dbReference>
<organism evidence="5 6">
    <name type="scientific">Massilia hydrophila</name>
    <dbReference type="NCBI Taxonomy" id="3044279"/>
    <lineage>
        <taxon>Bacteria</taxon>
        <taxon>Pseudomonadati</taxon>
        <taxon>Pseudomonadota</taxon>
        <taxon>Betaproteobacteria</taxon>
        <taxon>Burkholderiales</taxon>
        <taxon>Oxalobacteraceae</taxon>
        <taxon>Telluria group</taxon>
        <taxon>Massilia</taxon>
    </lineage>
</organism>
<dbReference type="Pfam" id="PF00392">
    <property type="entry name" value="GntR"/>
    <property type="match status" value="1"/>
</dbReference>
<dbReference type="SUPFAM" id="SSF48008">
    <property type="entry name" value="GntR ligand-binding domain-like"/>
    <property type="match status" value="1"/>
</dbReference>
<dbReference type="Gene3D" id="1.10.10.10">
    <property type="entry name" value="Winged helix-like DNA-binding domain superfamily/Winged helix DNA-binding domain"/>
    <property type="match status" value="1"/>
</dbReference>
<proteinExistence type="predicted"/>
<comment type="caution">
    <text evidence="5">The sequence shown here is derived from an EMBL/GenBank/DDBJ whole genome shotgun (WGS) entry which is preliminary data.</text>
</comment>
<dbReference type="PANTHER" id="PTHR43537">
    <property type="entry name" value="TRANSCRIPTIONAL REGULATOR, GNTR FAMILY"/>
    <property type="match status" value="1"/>
</dbReference>
<dbReference type="CDD" id="cd07377">
    <property type="entry name" value="WHTH_GntR"/>
    <property type="match status" value="1"/>
</dbReference>
<dbReference type="InterPro" id="IPR036390">
    <property type="entry name" value="WH_DNA-bd_sf"/>
</dbReference>
<sequence length="232" mass="26446">MSKKIPAYRQAQAEIKQFIERKGLRPGDGLPPEGMLAEDLGISRPSLREAVKSLESLGILESRHGEGIYVKAFSFDAILENLPYSMVADDAQVTDLLYVRTYLELGAIPSVMRNIRPEHIEKLRTLAETMLSKALSGETFFDEDRAFHAEMYRCLDNSFLLSMIDLFWCIFNNLLRNSGGMDIDNWQLEMTARDHMAIVEMLEKNDKAGLMWAHAKHFESISKRYPKGAIQI</sequence>
<evidence type="ECO:0000313" key="5">
    <source>
        <dbReference type="EMBL" id="MCA1855226.1"/>
    </source>
</evidence>
<evidence type="ECO:0000256" key="3">
    <source>
        <dbReference type="ARBA" id="ARBA00023163"/>
    </source>
</evidence>
<dbReference type="SMART" id="SM00345">
    <property type="entry name" value="HTH_GNTR"/>
    <property type="match status" value="1"/>
</dbReference>
<keyword evidence="3" id="KW-0804">Transcription</keyword>
<dbReference type="RefSeq" id="WP_225237597.1">
    <property type="nucleotide sequence ID" value="NZ_JAHYBX010000001.1"/>
</dbReference>
<dbReference type="Proteomes" id="UP001198602">
    <property type="component" value="Unassembled WGS sequence"/>
</dbReference>
<reference evidence="5 6" key="1">
    <citation type="submission" date="2021-07" db="EMBL/GenBank/DDBJ databases">
        <title>Characterization of Violacein-producing bacteria and related species.</title>
        <authorList>
            <person name="Wilson H.S."/>
            <person name="De Leon M.E."/>
        </authorList>
    </citation>
    <scope>NUCLEOTIDE SEQUENCE [LARGE SCALE GENOMIC DNA]</scope>
    <source>
        <strain evidence="5 6">HSC-2F05</strain>
    </source>
</reference>
<evidence type="ECO:0000259" key="4">
    <source>
        <dbReference type="PROSITE" id="PS50949"/>
    </source>
</evidence>
<dbReference type="InterPro" id="IPR036388">
    <property type="entry name" value="WH-like_DNA-bd_sf"/>
</dbReference>
<evidence type="ECO:0000256" key="1">
    <source>
        <dbReference type="ARBA" id="ARBA00023015"/>
    </source>
</evidence>
<evidence type="ECO:0000313" key="6">
    <source>
        <dbReference type="Proteomes" id="UP001198602"/>
    </source>
</evidence>
<dbReference type="Pfam" id="PF07729">
    <property type="entry name" value="FCD"/>
    <property type="match status" value="1"/>
</dbReference>
<dbReference type="EMBL" id="JAHYBX010000001">
    <property type="protein sequence ID" value="MCA1855226.1"/>
    <property type="molecule type" value="Genomic_DNA"/>
</dbReference>
<dbReference type="Gene3D" id="1.20.120.530">
    <property type="entry name" value="GntR ligand-binding domain-like"/>
    <property type="match status" value="1"/>
</dbReference>
<evidence type="ECO:0000256" key="2">
    <source>
        <dbReference type="ARBA" id="ARBA00023125"/>
    </source>
</evidence>
<keyword evidence="2" id="KW-0238">DNA-binding</keyword>
<dbReference type="PANTHER" id="PTHR43537:SF5">
    <property type="entry name" value="UXU OPERON TRANSCRIPTIONAL REGULATOR"/>
    <property type="match status" value="1"/>
</dbReference>
<dbReference type="PRINTS" id="PR00035">
    <property type="entry name" value="HTHGNTR"/>
</dbReference>
<dbReference type="InterPro" id="IPR011711">
    <property type="entry name" value="GntR_C"/>
</dbReference>
<dbReference type="SUPFAM" id="SSF46785">
    <property type="entry name" value="Winged helix' DNA-binding domain"/>
    <property type="match status" value="1"/>
</dbReference>
<dbReference type="InterPro" id="IPR000524">
    <property type="entry name" value="Tscrpt_reg_HTH_GntR"/>
</dbReference>
<keyword evidence="1" id="KW-0805">Transcription regulation</keyword>